<evidence type="ECO:0000256" key="2">
    <source>
        <dbReference type="SAM" id="SignalP"/>
    </source>
</evidence>
<accession>A0A7S1BHV9</accession>
<dbReference type="EMBL" id="HBFR01020822">
    <property type="protein sequence ID" value="CAD8887788.1"/>
    <property type="molecule type" value="Transcribed_RNA"/>
</dbReference>
<name>A0A7S1BHV9_9STRA</name>
<proteinExistence type="predicted"/>
<sequence length="153" mass="17239">MISSLLIVTVISIFSLSSPYTFTGTSLQPLSVRNQRCDISMEYIPSGISKAQWEKMKVKEASKKRKNLGQTGITKFKSRSFSDWQASGGKNLFPVDPKSVKNKKELPYMQRPGGMADDSDLKKSKGLGSFFGQKKKPESKPDSEEKKKKFWTF</sequence>
<protein>
    <recommendedName>
        <fullName evidence="4">Ribosome biogenesis regulatory protein</fullName>
    </recommendedName>
</protein>
<evidence type="ECO:0008006" key="4">
    <source>
        <dbReference type="Google" id="ProtNLM"/>
    </source>
</evidence>
<reference evidence="3" key="1">
    <citation type="submission" date="2021-01" db="EMBL/GenBank/DDBJ databases">
        <authorList>
            <person name="Corre E."/>
            <person name="Pelletier E."/>
            <person name="Niang G."/>
            <person name="Scheremetjew M."/>
            <person name="Finn R."/>
            <person name="Kale V."/>
            <person name="Holt S."/>
            <person name="Cochrane G."/>
            <person name="Meng A."/>
            <person name="Brown T."/>
            <person name="Cohen L."/>
        </authorList>
    </citation>
    <scope>NUCLEOTIDE SEQUENCE</scope>
    <source>
        <strain evidence="3">308</strain>
    </source>
</reference>
<feature type="compositionally biased region" description="Basic and acidic residues" evidence="1">
    <location>
        <begin position="135"/>
        <end position="147"/>
    </location>
</feature>
<dbReference type="AlphaFoldDB" id="A0A7S1BHV9"/>
<feature type="region of interest" description="Disordered" evidence="1">
    <location>
        <begin position="83"/>
        <end position="153"/>
    </location>
</feature>
<evidence type="ECO:0000313" key="3">
    <source>
        <dbReference type="EMBL" id="CAD8887788.1"/>
    </source>
</evidence>
<gene>
    <name evidence="3" type="ORF">CHYS00102_LOCUS14986</name>
</gene>
<feature type="chain" id="PRO_5031136534" description="Ribosome biogenesis regulatory protein" evidence="2">
    <location>
        <begin position="20"/>
        <end position="153"/>
    </location>
</feature>
<feature type="signal peptide" evidence="2">
    <location>
        <begin position="1"/>
        <end position="19"/>
    </location>
</feature>
<evidence type="ECO:0000256" key="1">
    <source>
        <dbReference type="SAM" id="MobiDB-lite"/>
    </source>
</evidence>
<organism evidence="3">
    <name type="scientific">Corethron hystrix</name>
    <dbReference type="NCBI Taxonomy" id="216773"/>
    <lineage>
        <taxon>Eukaryota</taxon>
        <taxon>Sar</taxon>
        <taxon>Stramenopiles</taxon>
        <taxon>Ochrophyta</taxon>
        <taxon>Bacillariophyta</taxon>
        <taxon>Coscinodiscophyceae</taxon>
        <taxon>Corethrophycidae</taxon>
        <taxon>Corethrales</taxon>
        <taxon>Corethraceae</taxon>
        <taxon>Corethron</taxon>
    </lineage>
</organism>
<keyword evidence="2" id="KW-0732">Signal</keyword>